<organism evidence="2 3">
    <name type="scientific">Polypedilum vanderplanki</name>
    <name type="common">Sleeping chironomid midge</name>
    <dbReference type="NCBI Taxonomy" id="319348"/>
    <lineage>
        <taxon>Eukaryota</taxon>
        <taxon>Metazoa</taxon>
        <taxon>Ecdysozoa</taxon>
        <taxon>Arthropoda</taxon>
        <taxon>Hexapoda</taxon>
        <taxon>Insecta</taxon>
        <taxon>Pterygota</taxon>
        <taxon>Neoptera</taxon>
        <taxon>Endopterygota</taxon>
        <taxon>Diptera</taxon>
        <taxon>Nematocera</taxon>
        <taxon>Chironomoidea</taxon>
        <taxon>Chironomidae</taxon>
        <taxon>Chironominae</taxon>
        <taxon>Polypedilum</taxon>
        <taxon>Polypedilum</taxon>
    </lineage>
</organism>
<evidence type="ECO:0000313" key="3">
    <source>
        <dbReference type="Proteomes" id="UP001107558"/>
    </source>
</evidence>
<dbReference type="Proteomes" id="UP001107558">
    <property type="component" value="Chromosome 1"/>
</dbReference>
<protein>
    <recommendedName>
        <fullName evidence="4">Actin interacting protein 3-like C-terminal domain-containing protein</fullName>
    </recommendedName>
</protein>
<evidence type="ECO:0000256" key="1">
    <source>
        <dbReference type="SAM" id="MobiDB-lite"/>
    </source>
</evidence>
<feature type="compositionally biased region" description="Polar residues" evidence="1">
    <location>
        <begin position="748"/>
        <end position="765"/>
    </location>
</feature>
<feature type="compositionally biased region" description="Polar residues" evidence="1">
    <location>
        <begin position="417"/>
        <end position="434"/>
    </location>
</feature>
<reference evidence="2" key="1">
    <citation type="submission" date="2021-03" db="EMBL/GenBank/DDBJ databases">
        <title>Chromosome level genome of the anhydrobiotic midge Polypedilum vanderplanki.</title>
        <authorList>
            <person name="Yoshida Y."/>
            <person name="Kikawada T."/>
            <person name="Gusev O."/>
        </authorList>
    </citation>
    <scope>NUCLEOTIDE SEQUENCE</scope>
    <source>
        <strain evidence="2">NIAS01</strain>
        <tissue evidence="2">Whole body or cell culture</tissue>
    </source>
</reference>
<dbReference type="OrthoDB" id="6022652at2759"/>
<feature type="region of interest" description="Disordered" evidence="1">
    <location>
        <begin position="1193"/>
        <end position="1281"/>
    </location>
</feature>
<feature type="compositionally biased region" description="Polar residues" evidence="1">
    <location>
        <begin position="1193"/>
        <end position="1211"/>
    </location>
</feature>
<keyword evidence="3" id="KW-1185">Reference proteome</keyword>
<name>A0A9J6CKX6_POLVA</name>
<dbReference type="PANTHER" id="PTHR22741">
    <property type="entry name" value="P140CAP/SNIP-RELATED"/>
    <property type="match status" value="1"/>
</dbReference>
<accession>A0A9J6CKX6</accession>
<feature type="compositionally biased region" description="Low complexity" evidence="1">
    <location>
        <begin position="494"/>
        <end position="526"/>
    </location>
</feature>
<feature type="region of interest" description="Disordered" evidence="1">
    <location>
        <begin position="362"/>
        <end position="388"/>
    </location>
</feature>
<feature type="compositionally biased region" description="Low complexity" evidence="1">
    <location>
        <begin position="65"/>
        <end position="83"/>
    </location>
</feature>
<comment type="caution">
    <text evidence="2">The sequence shown here is derived from an EMBL/GenBank/DDBJ whole genome shotgun (WGS) entry which is preliminary data.</text>
</comment>
<feature type="region of interest" description="Disordered" evidence="1">
    <location>
        <begin position="417"/>
        <end position="437"/>
    </location>
</feature>
<dbReference type="EMBL" id="JADBJN010000001">
    <property type="protein sequence ID" value="KAG5682511.1"/>
    <property type="molecule type" value="Genomic_DNA"/>
</dbReference>
<feature type="region of interest" description="Disordered" evidence="1">
    <location>
        <begin position="748"/>
        <end position="770"/>
    </location>
</feature>
<feature type="compositionally biased region" description="Polar residues" evidence="1">
    <location>
        <begin position="1122"/>
        <end position="1143"/>
    </location>
</feature>
<sequence>MSIAVAELEIRHSDKSNNSGNSTAPLAKREEEDDDEDEDINGSDNKNVNNNDDDESKTLSSESLNNKNEIIINDSNNNKNIDSTSDQPQIIQTDEIITVVVNENSSKVFREILMHRNDDEEIKNNDNANSESVKVIDDTNDRNNLKSILCANTSDNNNERKSLLRKKSVSFEKNEEIKKFIVGEEIIDKQNPFRSTIEIDDKYRLVKNSKKSSIPTKNGSAPLASEENDFITKEEILKQSKYVPVYVKNPDKVLTYDKAVLERLKIKDNDNKQPQQKIPVPLPRKSNNKIPVVVKKNDKKEKKRNKALKNSKYPDLSDIKVKTGTDIDESLYDPNEVVLNAKKFDSRFKKLTFGSTDDLEEIVDKEDDTSEEKKDYKEGEEQGEKKSYTNTVNSEEFRQYLKNKGLVLFPIKTNSNGVQSTSIKNKQQPQTNGSAFVEKQKPSAIATLKRIDKIDSIKNIDTMEGDRNNKKKSVFHRLSSIFTSSKGKTTPKTNEPLSRSSYSSNLNHNNKNNYETTSNGLNGGNNNLGSNIKRVILERSNFHNSDNRSVSANSEFMQLDMQIKQQQHRHIESDDTKSSISSVLTAAADDDLLDTPVVMRRKPSTNIPNGYVSANATASLLYRNIDLNKSKLYQSKVKQNNGTNRIEISAREQPQPQQALHSSTLNNGARENDDIIKPKVQRPSNISRSQPVNKSLIKPPVPLRRSTERQSMPIMKSGERYKPIATERNKLLSNGSASYDDSVNYRMPNTSLNENSLKNHASSTPSDEKKNTIMVSPKMSPIINNLGTQQKPSEIDPITFAKIHEIKKKTDEVLMNKTTQLYTRPVDMQKLQNNHNQRLISQQQQQQNFVRNSPQRATITDVYQNKMTSSKRDDCGNNNFAAINRQSFSINSQHQQPQRSQSVLDNMTMNKNSLYGEVTYRRPDGSNVNVLMRRPESTTMDRNQIMQKIYEYYRKSVNNTPISMTQDNQKNLHYKTQSTDTSPVSYASLNTMRSTLPKAPMQQHVGYAHQPRSSAHYSDYSFDKKGGYFYTRPSTGSNTNSMKSTRNQTISESDSVFLPSNNGENEGVQPHYVVVNSEKLRPVDVLKMQQQKRAAMLYSEPERIYDVVYSSTASSRKNSASENGSGSNYGNINRSQAKVMQRSASAMSSPMVFQNRQAINGRMTPLILHPQFAPRQGDIIINNQIYRPISEIPTTNSLSNKNTTVSSQPIYSTPMRKRQTSSHNNYESDSEAGEIQSIMQRKYEEDYQNDKSSRNQQNEQVDDRRRSSSRRGGGADDPRRHTLGAEMMHYANQGNMQRSLDLEMGQPQKSRKGIPIRAYTPQHQGPLFDDDPGIMSEVETASTGFRRGGKSRSSLPVVRTPSKTLERPLGLVFLQYRSETKRALLPNEITSIDTVRALFVRSFPRQLSMAYLEGPNVKIYIHDSSKDMFYELEDVRSHLREIRDRSVLRLFESNEVAAPQVLPGGPGVPQPLPQQGGSWDHDQSYFSEPEFDSEYQHQHIHKSKVSKRILNIKIEQLLL</sequence>
<feature type="compositionally biased region" description="Polar residues" evidence="1">
    <location>
        <begin position="682"/>
        <end position="693"/>
    </location>
</feature>
<dbReference type="GO" id="GO:0005737">
    <property type="term" value="C:cytoplasm"/>
    <property type="evidence" value="ECO:0007669"/>
    <property type="project" value="TreeGrafter"/>
</dbReference>
<feature type="compositionally biased region" description="Polar residues" evidence="1">
    <location>
        <begin position="649"/>
        <end position="669"/>
    </location>
</feature>
<feature type="region of interest" description="Disordered" evidence="1">
    <location>
        <begin position="1"/>
        <end position="86"/>
    </location>
</feature>
<feature type="compositionally biased region" description="Basic and acidic residues" evidence="1">
    <location>
        <begin position="371"/>
        <end position="387"/>
    </location>
</feature>
<proteinExistence type="predicted"/>
<feature type="compositionally biased region" description="Acidic residues" evidence="1">
    <location>
        <begin position="31"/>
        <end position="41"/>
    </location>
</feature>
<dbReference type="PANTHER" id="PTHR22741:SF10">
    <property type="entry name" value="COILED-COIL DOMAIN-CONTAINING PROTEIN CG32809"/>
    <property type="match status" value="1"/>
</dbReference>
<feature type="compositionally biased region" description="Basic and acidic residues" evidence="1">
    <location>
        <begin position="1241"/>
        <end position="1253"/>
    </location>
</feature>
<dbReference type="InterPro" id="IPR051825">
    <property type="entry name" value="SRCIN1"/>
</dbReference>
<feature type="compositionally biased region" description="Polar residues" evidence="1">
    <location>
        <begin position="483"/>
        <end position="493"/>
    </location>
</feature>
<gene>
    <name evidence="2" type="ORF">PVAND_011860</name>
</gene>
<feature type="region of interest" description="Disordered" evidence="1">
    <location>
        <begin position="649"/>
        <end position="718"/>
    </location>
</feature>
<feature type="region of interest" description="Disordered" evidence="1">
    <location>
        <begin position="267"/>
        <end position="288"/>
    </location>
</feature>
<feature type="region of interest" description="Disordered" evidence="1">
    <location>
        <begin position="1113"/>
        <end position="1143"/>
    </location>
</feature>
<feature type="region of interest" description="Disordered" evidence="1">
    <location>
        <begin position="483"/>
        <end position="526"/>
    </location>
</feature>
<evidence type="ECO:0000313" key="2">
    <source>
        <dbReference type="EMBL" id="KAG5682511.1"/>
    </source>
</evidence>
<evidence type="ECO:0008006" key="4">
    <source>
        <dbReference type="Google" id="ProtNLM"/>
    </source>
</evidence>